<name>A0A699UM98_TANCI</name>
<protein>
    <submittedName>
        <fullName evidence="1">Uncharacterized protein</fullName>
    </submittedName>
</protein>
<accession>A0A699UM98</accession>
<gene>
    <name evidence="1" type="ORF">Tci_895679</name>
</gene>
<reference evidence="1" key="1">
    <citation type="journal article" date="2019" name="Sci. Rep.">
        <title>Draft genome of Tanacetum cinerariifolium, the natural source of mosquito coil.</title>
        <authorList>
            <person name="Yamashiro T."/>
            <person name="Shiraishi A."/>
            <person name="Satake H."/>
            <person name="Nakayama K."/>
        </authorList>
    </citation>
    <scope>NUCLEOTIDE SEQUENCE</scope>
</reference>
<proteinExistence type="predicted"/>
<evidence type="ECO:0000313" key="1">
    <source>
        <dbReference type="EMBL" id="GFD23710.1"/>
    </source>
</evidence>
<feature type="non-terminal residue" evidence="1">
    <location>
        <position position="9"/>
    </location>
</feature>
<sequence>MEHGFVERG</sequence>
<organism evidence="1">
    <name type="scientific">Tanacetum cinerariifolium</name>
    <name type="common">Dalmatian daisy</name>
    <name type="synonym">Chrysanthemum cinerariifolium</name>
    <dbReference type="NCBI Taxonomy" id="118510"/>
    <lineage>
        <taxon>Eukaryota</taxon>
        <taxon>Viridiplantae</taxon>
        <taxon>Streptophyta</taxon>
        <taxon>Embryophyta</taxon>
        <taxon>Tracheophyta</taxon>
        <taxon>Spermatophyta</taxon>
        <taxon>Magnoliopsida</taxon>
        <taxon>eudicotyledons</taxon>
        <taxon>Gunneridae</taxon>
        <taxon>Pentapetalae</taxon>
        <taxon>asterids</taxon>
        <taxon>campanulids</taxon>
        <taxon>Asterales</taxon>
        <taxon>Asteraceae</taxon>
        <taxon>Asteroideae</taxon>
        <taxon>Anthemideae</taxon>
        <taxon>Anthemidinae</taxon>
        <taxon>Tanacetum</taxon>
    </lineage>
</organism>
<dbReference type="EMBL" id="BKCJ011346959">
    <property type="protein sequence ID" value="GFD23710.1"/>
    <property type="molecule type" value="Genomic_DNA"/>
</dbReference>
<comment type="caution">
    <text evidence="1">The sequence shown here is derived from an EMBL/GenBank/DDBJ whole genome shotgun (WGS) entry which is preliminary data.</text>
</comment>